<evidence type="ECO:0000313" key="1">
    <source>
        <dbReference type="EMBL" id="EAL60696.1"/>
    </source>
</evidence>
<dbReference type="InParanoid" id="Q54BQ7"/>
<organism evidence="1 2">
    <name type="scientific">Dictyostelium discoideum</name>
    <name type="common">Social amoeba</name>
    <dbReference type="NCBI Taxonomy" id="44689"/>
    <lineage>
        <taxon>Eukaryota</taxon>
        <taxon>Amoebozoa</taxon>
        <taxon>Evosea</taxon>
        <taxon>Eumycetozoa</taxon>
        <taxon>Dictyostelia</taxon>
        <taxon>Dictyosteliales</taxon>
        <taxon>Dictyosteliaceae</taxon>
        <taxon>Dictyostelium</taxon>
    </lineage>
</organism>
<proteinExistence type="predicted"/>
<comment type="caution">
    <text evidence="1">The sequence shown here is derived from an EMBL/GenBank/DDBJ whole genome shotgun (WGS) entry which is preliminary data.</text>
</comment>
<dbReference type="KEGG" id="ddi:DDB_G0293494"/>
<dbReference type="GeneID" id="8629254"/>
<dbReference type="dictyBase" id="DDB_G0293494"/>
<dbReference type="SMR" id="Q54BQ7"/>
<dbReference type="PANTHER" id="PTHR32052:SF10">
    <property type="entry name" value="ANKYRIN REPEAT-CONTAINING PROTEIN"/>
    <property type="match status" value="1"/>
</dbReference>
<keyword evidence="2" id="KW-1185">Reference proteome</keyword>
<dbReference type="Proteomes" id="UP000002195">
    <property type="component" value="Unassembled WGS sequence"/>
</dbReference>
<reference evidence="1 2" key="1">
    <citation type="journal article" date="2005" name="Nature">
        <title>The genome of the social amoeba Dictyostelium discoideum.</title>
        <authorList>
            <consortium name="The Dictyostelium discoideum Sequencing Consortium"/>
            <person name="Eichinger L."/>
            <person name="Pachebat J.A."/>
            <person name="Glockner G."/>
            <person name="Rajandream M.A."/>
            <person name="Sucgang R."/>
            <person name="Berriman M."/>
            <person name="Song J."/>
            <person name="Olsen R."/>
            <person name="Szafranski K."/>
            <person name="Xu Q."/>
            <person name="Tunggal B."/>
            <person name="Kummerfeld S."/>
            <person name="Madera M."/>
            <person name="Konfortov B.A."/>
            <person name="Rivero F."/>
            <person name="Bankier A.T."/>
            <person name="Lehmann R."/>
            <person name="Hamlin N."/>
            <person name="Davies R."/>
            <person name="Gaudet P."/>
            <person name="Fey P."/>
            <person name="Pilcher K."/>
            <person name="Chen G."/>
            <person name="Saunders D."/>
            <person name="Sodergren E."/>
            <person name="Davis P."/>
            <person name="Kerhornou A."/>
            <person name="Nie X."/>
            <person name="Hall N."/>
            <person name="Anjard C."/>
            <person name="Hemphill L."/>
            <person name="Bason N."/>
            <person name="Farbrother P."/>
            <person name="Desany B."/>
            <person name="Just E."/>
            <person name="Morio T."/>
            <person name="Rost R."/>
            <person name="Churcher C."/>
            <person name="Cooper J."/>
            <person name="Haydock S."/>
            <person name="van Driessche N."/>
            <person name="Cronin A."/>
            <person name="Goodhead I."/>
            <person name="Muzny D."/>
            <person name="Mourier T."/>
            <person name="Pain A."/>
            <person name="Lu M."/>
            <person name="Harper D."/>
            <person name="Lindsay R."/>
            <person name="Hauser H."/>
            <person name="James K."/>
            <person name="Quiles M."/>
            <person name="Madan Babu M."/>
            <person name="Saito T."/>
            <person name="Buchrieser C."/>
            <person name="Wardroper A."/>
            <person name="Felder M."/>
            <person name="Thangavelu M."/>
            <person name="Johnson D."/>
            <person name="Knights A."/>
            <person name="Loulseged H."/>
            <person name="Mungall K."/>
            <person name="Oliver K."/>
            <person name="Price C."/>
            <person name="Quail M.A."/>
            <person name="Urushihara H."/>
            <person name="Hernandez J."/>
            <person name="Rabbinowitsch E."/>
            <person name="Steffen D."/>
            <person name="Sanders M."/>
            <person name="Ma J."/>
            <person name="Kohara Y."/>
            <person name="Sharp S."/>
            <person name="Simmonds M."/>
            <person name="Spiegler S."/>
            <person name="Tivey A."/>
            <person name="Sugano S."/>
            <person name="White B."/>
            <person name="Walker D."/>
            <person name="Woodward J."/>
            <person name="Winckler T."/>
            <person name="Tanaka Y."/>
            <person name="Shaulsky G."/>
            <person name="Schleicher M."/>
            <person name="Weinstock G."/>
            <person name="Rosenthal A."/>
            <person name="Cox E.C."/>
            <person name="Chisholm R.L."/>
            <person name="Gibbs R."/>
            <person name="Loomis W.F."/>
            <person name="Platzer M."/>
            <person name="Kay R.R."/>
            <person name="Williams J."/>
            <person name="Dear P.H."/>
            <person name="Noegel A.A."/>
            <person name="Barrell B."/>
            <person name="Kuspa A."/>
        </authorList>
    </citation>
    <scope>NUCLEOTIDE SEQUENCE [LARGE SCALE GENOMIC DNA]</scope>
    <source>
        <strain evidence="1 2">AX4</strain>
    </source>
</reference>
<dbReference type="AlphaFoldDB" id="Q54BQ7"/>
<dbReference type="HOGENOM" id="CLU_1067910_0_0_1"/>
<protein>
    <recommendedName>
        <fullName evidence="3">Ankyrin repeat-containing protein</fullName>
    </recommendedName>
</protein>
<dbReference type="RefSeq" id="XP_629109.1">
    <property type="nucleotide sequence ID" value="XM_629107.1"/>
</dbReference>
<dbReference type="SUPFAM" id="SSF140860">
    <property type="entry name" value="Pseudo ankyrin repeat-like"/>
    <property type="match status" value="1"/>
</dbReference>
<dbReference type="eggNOG" id="ENOG502RHJW">
    <property type="taxonomic scope" value="Eukaryota"/>
</dbReference>
<feature type="non-terminal residue" evidence="1">
    <location>
        <position position="261"/>
    </location>
</feature>
<dbReference type="PaxDb" id="44689-DDB0219865"/>
<dbReference type="VEuPathDB" id="AmoebaDB:DDB_G0293494"/>
<dbReference type="PANTHER" id="PTHR32052">
    <property type="entry name" value="ANKYRIN REPEAT-CONTAINING PROTEIN"/>
    <property type="match status" value="1"/>
</dbReference>
<evidence type="ECO:0008006" key="3">
    <source>
        <dbReference type="Google" id="ProtNLM"/>
    </source>
</evidence>
<evidence type="ECO:0000313" key="2">
    <source>
        <dbReference type="Proteomes" id="UP000002195"/>
    </source>
</evidence>
<dbReference type="EMBL" id="AAFI02000216">
    <property type="protein sequence ID" value="EAL60696.1"/>
    <property type="molecule type" value="Genomic_DNA"/>
</dbReference>
<sequence>TLKILNLNNLNELEDKDIKKLFIFNFLYKKGIKENLKEKDKVRIGFQYILKYKEFEFVKKIIRNSTAINKNSNNSNNNNNNNDFLYKYGIRLACENFELFKYLYYNFKENFLWNDKLVGEFIANRGDLEFMKFIHQNGVDGGLNKLIDNNFIMENAVTSDSLALVQYLTELNIYPISSLVPIQALRHKRDEIFLYLLDNRNDPIDINLNAIHHNLEIVKRIKSRLQSNQDKLIRYNFKGIPPKNLNNLISQLDLILLKPYL</sequence>
<feature type="non-terminal residue" evidence="1">
    <location>
        <position position="1"/>
    </location>
</feature>
<gene>
    <name evidence="1" type="ORF">DDB_G0293494</name>
</gene>
<accession>Q54BQ7</accession>
<name>Q54BQ7_DICDI</name>